<evidence type="ECO:0000313" key="2">
    <source>
        <dbReference type="EMBL" id="KAF5556281.1"/>
    </source>
</evidence>
<dbReference type="InterPro" id="IPR010730">
    <property type="entry name" value="HET"/>
</dbReference>
<dbReference type="EMBL" id="JAAOAO010000209">
    <property type="protein sequence ID" value="KAF5556281.1"/>
    <property type="molecule type" value="Genomic_DNA"/>
</dbReference>
<dbReference type="PANTHER" id="PTHR33112:SF16">
    <property type="entry name" value="HETEROKARYON INCOMPATIBILITY DOMAIN-CONTAINING PROTEIN"/>
    <property type="match status" value="1"/>
</dbReference>
<sequence>MTGSLCDTCKQFAKDFADIDVKESILRRTIAPNVYKLKESAQNGCPLCQIIFQSFCYKVSKCNWTETLVIHLSAYKVLRHYKTAIVEGQDPKEPKVWCGIGTDIDHSRWHPLPLVTDEDEGAEIGETILRNTRTIADLSSAEGVEKAVALASRWIHSCSANHEKCSIQPEGLDPIKTIPTRLIDIGSSDGAVSPKIVITNHSFDIEYLALSYAWGSGHNFAKATASNLVEMTEILPWDDLAKTKEGSDDQRHKVDWSYGAARLGQYYKNATLTIAASGAISSRQGLFLDRPALEYDPRPVTLTINKISGGTSHLEVHPASPSWELSIQNVPLLTRGWAIQERVLSRRILHFGGSCLLWECCELKTTDANPNSQEPNIYGYRNEEFVSVFRNLDNQQQDDPITLWYQFVEVYSGTNFSFYRDKLPALSGIAKRIQSRFPQDYIAGIWGSSIPQGLLWIG</sequence>
<dbReference type="PANTHER" id="PTHR33112">
    <property type="entry name" value="DOMAIN PROTEIN, PUTATIVE-RELATED"/>
    <property type="match status" value="1"/>
</dbReference>
<dbReference type="Proteomes" id="UP000574317">
    <property type="component" value="Unassembled WGS sequence"/>
</dbReference>
<name>A0A8H5N7E5_9HYPO</name>
<feature type="domain" description="Heterokaryon incompatibility" evidence="1">
    <location>
        <begin position="250"/>
        <end position="341"/>
    </location>
</feature>
<comment type="caution">
    <text evidence="2">The sequence shown here is derived from an EMBL/GenBank/DDBJ whole genome shotgun (WGS) entry which is preliminary data.</text>
</comment>
<keyword evidence="3" id="KW-1185">Reference proteome</keyword>
<evidence type="ECO:0000313" key="3">
    <source>
        <dbReference type="Proteomes" id="UP000574317"/>
    </source>
</evidence>
<gene>
    <name evidence="2" type="ORF">FNAPI_5804</name>
</gene>
<evidence type="ECO:0000259" key="1">
    <source>
        <dbReference type="Pfam" id="PF06985"/>
    </source>
</evidence>
<dbReference type="Pfam" id="PF06985">
    <property type="entry name" value="HET"/>
    <property type="match status" value="1"/>
</dbReference>
<dbReference type="AlphaFoldDB" id="A0A8H5N7E5"/>
<accession>A0A8H5N7E5</accession>
<organism evidence="2 3">
    <name type="scientific">Fusarium napiforme</name>
    <dbReference type="NCBI Taxonomy" id="42672"/>
    <lineage>
        <taxon>Eukaryota</taxon>
        <taxon>Fungi</taxon>
        <taxon>Dikarya</taxon>
        <taxon>Ascomycota</taxon>
        <taxon>Pezizomycotina</taxon>
        <taxon>Sordariomycetes</taxon>
        <taxon>Hypocreomycetidae</taxon>
        <taxon>Hypocreales</taxon>
        <taxon>Nectriaceae</taxon>
        <taxon>Fusarium</taxon>
        <taxon>Fusarium fujikuroi species complex</taxon>
    </lineage>
</organism>
<protein>
    <recommendedName>
        <fullName evidence="1">Heterokaryon incompatibility domain-containing protein</fullName>
    </recommendedName>
</protein>
<reference evidence="2 3" key="1">
    <citation type="submission" date="2020-05" db="EMBL/GenBank/DDBJ databases">
        <title>Identification and distribution of gene clusters putatively required for synthesis of sphingolipid metabolism inhibitors in phylogenetically diverse species of the filamentous fungus Fusarium.</title>
        <authorList>
            <person name="Kim H.-S."/>
            <person name="Busman M."/>
            <person name="Brown D.W."/>
            <person name="Divon H."/>
            <person name="Uhlig S."/>
            <person name="Proctor R.H."/>
        </authorList>
    </citation>
    <scope>NUCLEOTIDE SEQUENCE [LARGE SCALE GENOMIC DNA]</scope>
    <source>
        <strain evidence="2 3">NRRL 25196</strain>
    </source>
</reference>
<proteinExistence type="predicted"/>